<accession>A0A665X3C4</accession>
<evidence type="ECO:0000313" key="1">
    <source>
        <dbReference type="Ensembl" id="ENSENLP00000050457.1"/>
    </source>
</evidence>
<proteinExistence type="predicted"/>
<dbReference type="Proteomes" id="UP000472264">
    <property type="component" value="Chromosome 15"/>
</dbReference>
<protein>
    <submittedName>
        <fullName evidence="1">Uncharacterized protein</fullName>
    </submittedName>
</protein>
<reference evidence="1" key="3">
    <citation type="submission" date="2025-09" db="UniProtKB">
        <authorList>
            <consortium name="Ensembl"/>
        </authorList>
    </citation>
    <scope>IDENTIFICATION</scope>
</reference>
<sequence length="110" mass="12226">DELWVKFRTARRGDKQLGGSQTAGQIRTKTIREVRVRDHRRERKTIERETEACLCDSVDLTGLGFSAAVPPAFVLIAGENSIPVQIEDQNKLSNASQKAKHFTSLCITTG</sequence>
<keyword evidence="2" id="KW-1185">Reference proteome</keyword>
<evidence type="ECO:0000313" key="2">
    <source>
        <dbReference type="Proteomes" id="UP000472264"/>
    </source>
</evidence>
<reference evidence="1" key="1">
    <citation type="submission" date="2021-04" db="EMBL/GenBank/DDBJ databases">
        <authorList>
            <consortium name="Wellcome Sanger Institute Data Sharing"/>
        </authorList>
    </citation>
    <scope>NUCLEOTIDE SEQUENCE [LARGE SCALE GENOMIC DNA]</scope>
</reference>
<reference evidence="1" key="2">
    <citation type="submission" date="2025-08" db="UniProtKB">
        <authorList>
            <consortium name="Ensembl"/>
        </authorList>
    </citation>
    <scope>IDENTIFICATION</scope>
</reference>
<organism evidence="1 2">
    <name type="scientific">Echeneis naucrates</name>
    <name type="common">Live sharksucker</name>
    <dbReference type="NCBI Taxonomy" id="173247"/>
    <lineage>
        <taxon>Eukaryota</taxon>
        <taxon>Metazoa</taxon>
        <taxon>Chordata</taxon>
        <taxon>Craniata</taxon>
        <taxon>Vertebrata</taxon>
        <taxon>Euteleostomi</taxon>
        <taxon>Actinopterygii</taxon>
        <taxon>Neopterygii</taxon>
        <taxon>Teleostei</taxon>
        <taxon>Neoteleostei</taxon>
        <taxon>Acanthomorphata</taxon>
        <taxon>Carangaria</taxon>
        <taxon>Carangiformes</taxon>
        <taxon>Echeneidae</taxon>
        <taxon>Echeneis</taxon>
    </lineage>
</organism>
<dbReference type="Ensembl" id="ENSENLT00000051695.1">
    <property type="protein sequence ID" value="ENSENLP00000050457.1"/>
    <property type="gene ID" value="ENSENLG00000021200.1"/>
</dbReference>
<name>A0A665X3C4_ECHNA</name>
<dbReference type="InParanoid" id="A0A665X3C4"/>
<dbReference type="AlphaFoldDB" id="A0A665X3C4"/>